<proteinExistence type="inferred from homology"/>
<keyword evidence="3" id="KW-0460">Magnesium</keyword>
<evidence type="ECO:0000256" key="2">
    <source>
        <dbReference type="ARBA" id="ARBA00022801"/>
    </source>
</evidence>
<feature type="binding site" evidence="3">
    <location>
        <position position="253"/>
    </location>
    <ligand>
        <name>Mg(2+)</name>
        <dbReference type="ChEBI" id="CHEBI:18420"/>
        <label>1</label>
    </ligand>
</feature>
<evidence type="ECO:0000256" key="1">
    <source>
        <dbReference type="ARBA" id="ARBA00010702"/>
    </source>
</evidence>
<reference evidence="4 5" key="1">
    <citation type="submission" date="2011-10" db="EMBL/GenBank/DDBJ databases">
        <title>The Improved High-Quality Draft genome of Methanoplanus limicola DSM 2279.</title>
        <authorList>
            <consortium name="US DOE Joint Genome Institute (JGI-PGF)"/>
            <person name="Lucas S."/>
            <person name="Copeland A."/>
            <person name="Lapidus A."/>
            <person name="Glavina del Rio T."/>
            <person name="Dalin E."/>
            <person name="Tice H."/>
            <person name="Bruce D."/>
            <person name="Goodwin L."/>
            <person name="Pitluck S."/>
            <person name="Peters L."/>
            <person name="Mikhailova N."/>
            <person name="Lu M."/>
            <person name="Kyrpides N."/>
            <person name="Mavromatis K."/>
            <person name="Ivanova N."/>
            <person name="Markowitz V."/>
            <person name="Cheng J.-F."/>
            <person name="Hugenholtz P."/>
            <person name="Woyke T."/>
            <person name="Wu D."/>
            <person name="Wirth R."/>
            <person name="Brambilla E.-M."/>
            <person name="Klenk H.-P."/>
            <person name="Eisen J.A."/>
        </authorList>
    </citation>
    <scope>NUCLEOTIDE SEQUENCE [LARGE SCALE GENOMIC DNA]</scope>
    <source>
        <strain evidence="4 5">DSM 2279</strain>
    </source>
</reference>
<dbReference type="Pfam" id="PF03747">
    <property type="entry name" value="ADP_ribosyl_GH"/>
    <property type="match status" value="1"/>
</dbReference>
<dbReference type="GO" id="GO:0016787">
    <property type="term" value="F:hydrolase activity"/>
    <property type="evidence" value="ECO:0007669"/>
    <property type="project" value="UniProtKB-KW"/>
</dbReference>
<dbReference type="SUPFAM" id="SSF101478">
    <property type="entry name" value="ADP-ribosylglycohydrolase"/>
    <property type="match status" value="1"/>
</dbReference>
<evidence type="ECO:0000313" key="5">
    <source>
        <dbReference type="Proteomes" id="UP000005741"/>
    </source>
</evidence>
<accession>H1YYY4</accession>
<dbReference type="AlphaFoldDB" id="H1YYY4"/>
<keyword evidence="5" id="KW-1185">Reference proteome</keyword>
<dbReference type="InterPro" id="IPR050792">
    <property type="entry name" value="ADP-ribosylglycohydrolase"/>
</dbReference>
<feature type="binding site" evidence="3">
    <location>
        <position position="252"/>
    </location>
    <ligand>
        <name>Mg(2+)</name>
        <dbReference type="ChEBI" id="CHEBI:18420"/>
        <label>1</label>
    </ligand>
</feature>
<gene>
    <name evidence="4" type="ORF">Metlim_3024</name>
</gene>
<dbReference type="STRING" id="937775.Metlim_3024"/>
<evidence type="ECO:0000313" key="4">
    <source>
        <dbReference type="EMBL" id="EHQ37056.1"/>
    </source>
</evidence>
<dbReference type="Proteomes" id="UP000005741">
    <property type="component" value="Chromosome"/>
</dbReference>
<comment type="similarity">
    <text evidence="1">Belongs to the ADP-ribosylglycohydrolase family.</text>
</comment>
<evidence type="ECO:0000256" key="3">
    <source>
        <dbReference type="PIRSR" id="PIRSR605502-1"/>
    </source>
</evidence>
<dbReference type="InParanoid" id="H1YYY4"/>
<feature type="binding site" evidence="3">
    <location>
        <position position="55"/>
    </location>
    <ligand>
        <name>Mg(2+)</name>
        <dbReference type="ChEBI" id="CHEBI:18420"/>
        <label>1</label>
    </ligand>
</feature>
<dbReference type="EMBL" id="CM001436">
    <property type="protein sequence ID" value="EHQ37056.1"/>
    <property type="molecule type" value="Genomic_DNA"/>
</dbReference>
<dbReference type="InterPro" id="IPR036705">
    <property type="entry name" value="Ribosyl_crysJ1_sf"/>
</dbReference>
<organism evidence="4 5">
    <name type="scientific">Methanoplanus limicola DSM 2279</name>
    <dbReference type="NCBI Taxonomy" id="937775"/>
    <lineage>
        <taxon>Archaea</taxon>
        <taxon>Methanobacteriati</taxon>
        <taxon>Methanobacteriota</taxon>
        <taxon>Stenosarchaea group</taxon>
        <taxon>Methanomicrobia</taxon>
        <taxon>Methanomicrobiales</taxon>
        <taxon>Methanomicrobiaceae</taxon>
        <taxon>Methanoplanus</taxon>
    </lineage>
</organism>
<dbReference type="FunCoup" id="H1YYY4">
    <property type="interactions" value="84"/>
</dbReference>
<keyword evidence="3" id="KW-0479">Metal-binding</keyword>
<dbReference type="InterPro" id="IPR005502">
    <property type="entry name" value="Ribosyl_crysJ1"/>
</dbReference>
<feature type="binding site" evidence="3">
    <location>
        <position position="54"/>
    </location>
    <ligand>
        <name>Mg(2+)</name>
        <dbReference type="ChEBI" id="CHEBI:18420"/>
        <label>1</label>
    </ligand>
</feature>
<dbReference type="RefSeq" id="WP_004079775.1">
    <property type="nucleotide sequence ID" value="NZ_CM001436.1"/>
</dbReference>
<dbReference type="HOGENOM" id="CLU_024566_7_0_2"/>
<comment type="cofactor">
    <cofactor evidence="3">
        <name>Mg(2+)</name>
        <dbReference type="ChEBI" id="CHEBI:18420"/>
    </cofactor>
    <text evidence="3">Binds 2 magnesium ions per subunit.</text>
</comment>
<keyword evidence="2" id="KW-0378">Hydrolase</keyword>
<dbReference type="PANTHER" id="PTHR16222:SF24">
    <property type="entry name" value="ADP-RIBOSYLHYDROLASE ARH3"/>
    <property type="match status" value="1"/>
</dbReference>
<feature type="binding site" evidence="3">
    <location>
        <position position="56"/>
    </location>
    <ligand>
        <name>Mg(2+)</name>
        <dbReference type="ChEBI" id="CHEBI:18420"/>
        <label>1</label>
    </ligand>
</feature>
<dbReference type="GO" id="GO:0046872">
    <property type="term" value="F:metal ion binding"/>
    <property type="evidence" value="ECO:0007669"/>
    <property type="project" value="UniProtKB-KW"/>
</dbReference>
<dbReference type="PANTHER" id="PTHR16222">
    <property type="entry name" value="ADP-RIBOSYLGLYCOHYDROLASE"/>
    <property type="match status" value="1"/>
</dbReference>
<name>H1YYY4_9EURY</name>
<dbReference type="OrthoDB" id="114878at2157"/>
<dbReference type="Gene3D" id="1.10.4080.10">
    <property type="entry name" value="ADP-ribosylation/Crystallin J1"/>
    <property type="match status" value="1"/>
</dbReference>
<protein>
    <submittedName>
        <fullName evidence="4">ADP-ribosylation/Crystallin J1</fullName>
    </submittedName>
</protein>
<sequence>MENEYRGAMLGAAIGDALGMPYETTPASLRHLRTEYVKPSRIHPNSGLKEGCYTDDTQIALAVSELFISGNYSVKSYTERLKELYLGKQLRFPDGTILSACRHIVAGDENPGCFSDTAGCVPLGLPFALVYSDTPAIKEKLTEACSVTHSSPAAHAGALWFALLLRYTLSHDTEPLYHATKEMAKVDEKLAGKIDLAINYAEEGISPESALQTIGNNVSVYQTIPLSAYLILRYGEDINFLNIASQTGGNTDTTAFICGAWAGAEFGASGLPDDLLVALENRQMIENIAKRLFYKFGSTD</sequence>